<evidence type="ECO:0000313" key="2">
    <source>
        <dbReference type="Proteomes" id="UP000635071"/>
    </source>
</evidence>
<reference evidence="1" key="2">
    <citation type="submission" date="2020-09" db="EMBL/GenBank/DDBJ databases">
        <authorList>
            <person name="Sun Q."/>
            <person name="Zhou Y."/>
        </authorList>
    </citation>
    <scope>NUCLEOTIDE SEQUENCE</scope>
    <source>
        <strain evidence="1">CGMCC 1.15519</strain>
    </source>
</reference>
<organism evidence="1 2">
    <name type="scientific">Sandarakinorhabdus glacialis</name>
    <dbReference type="NCBI Taxonomy" id="1614636"/>
    <lineage>
        <taxon>Bacteria</taxon>
        <taxon>Pseudomonadati</taxon>
        <taxon>Pseudomonadota</taxon>
        <taxon>Alphaproteobacteria</taxon>
        <taxon>Sphingomonadales</taxon>
        <taxon>Sphingosinicellaceae</taxon>
        <taxon>Sandarakinorhabdus</taxon>
    </lineage>
</organism>
<dbReference type="ESTHER" id="9sphn-a0a916zkk3">
    <property type="family name" value="AlphaBeta_hydrolase"/>
</dbReference>
<dbReference type="EMBL" id="BMJM01000002">
    <property type="protein sequence ID" value="GGE02397.1"/>
    <property type="molecule type" value="Genomic_DNA"/>
</dbReference>
<comment type="caution">
    <text evidence="1">The sequence shown here is derived from an EMBL/GenBank/DDBJ whole genome shotgun (WGS) entry which is preliminary data.</text>
</comment>
<proteinExistence type="predicted"/>
<sequence length="354" mass="38220">MIERTRPWLVALLTMTAALGAGRADARRADWVCPPGYAVKAGLNIDFPSDGKRRAFVVVPPENAARRVPVWVPLTGTVESTDANLHVARSGANAEMAKRGFMVIGPVRDCAVQDPKLSAGACIGVGRNGWNWNPWNDGRAASAEGAKWANDAGPDARFLKAMVRCVGTKWPLDRKRLFIGGISAGGTMTNRALLFDSDFWGGGLPISGEWYIGRDDHTALRFNEARAAVAAAPTQIFQGRVGPQPLPTRLGPMVVITVWGGERDLWNCGTVLCADYRPSTQAGANYFSAQPKIVHVACSATHGHMWPQVNTQAFNAWALATLASHPKGSRARDFALTNPPPGYQCRVGSYTDHY</sequence>
<dbReference type="Gene3D" id="3.40.50.1820">
    <property type="entry name" value="alpha/beta hydrolase"/>
    <property type="match status" value="1"/>
</dbReference>
<accession>A0A916ZKK3</accession>
<evidence type="ECO:0000313" key="1">
    <source>
        <dbReference type="EMBL" id="GGE02397.1"/>
    </source>
</evidence>
<evidence type="ECO:0008006" key="3">
    <source>
        <dbReference type="Google" id="ProtNLM"/>
    </source>
</evidence>
<gene>
    <name evidence="1" type="ORF">GCM10011529_06030</name>
</gene>
<reference evidence="1" key="1">
    <citation type="journal article" date="2014" name="Int. J. Syst. Evol. Microbiol.">
        <title>Complete genome sequence of Corynebacterium casei LMG S-19264T (=DSM 44701T), isolated from a smear-ripened cheese.</title>
        <authorList>
            <consortium name="US DOE Joint Genome Institute (JGI-PGF)"/>
            <person name="Walter F."/>
            <person name="Albersmeier A."/>
            <person name="Kalinowski J."/>
            <person name="Ruckert C."/>
        </authorList>
    </citation>
    <scope>NUCLEOTIDE SEQUENCE</scope>
    <source>
        <strain evidence="1">CGMCC 1.15519</strain>
    </source>
</reference>
<keyword evidence="2" id="KW-1185">Reference proteome</keyword>
<dbReference type="AlphaFoldDB" id="A0A916ZKK3"/>
<protein>
    <recommendedName>
        <fullName evidence="3">Alpha/beta hydrolase</fullName>
    </recommendedName>
</protein>
<name>A0A916ZKK3_9SPHN</name>
<dbReference type="SUPFAM" id="SSF53474">
    <property type="entry name" value="alpha/beta-Hydrolases"/>
    <property type="match status" value="1"/>
</dbReference>
<dbReference type="InterPro" id="IPR029058">
    <property type="entry name" value="AB_hydrolase_fold"/>
</dbReference>
<dbReference type="RefSeq" id="WP_279380333.1">
    <property type="nucleotide sequence ID" value="NZ_BMJM01000002.1"/>
</dbReference>
<dbReference type="Proteomes" id="UP000635071">
    <property type="component" value="Unassembled WGS sequence"/>
</dbReference>